<proteinExistence type="predicted"/>
<dbReference type="Pfam" id="PF09343">
    <property type="entry name" value="DUF2460"/>
    <property type="match status" value="1"/>
</dbReference>
<dbReference type="RefSeq" id="WP_115837771.1">
    <property type="nucleotide sequence ID" value="NZ_CP025086.1"/>
</dbReference>
<gene>
    <name evidence="2" type="ORF">DES32_3164</name>
</gene>
<organism evidence="2 3">
    <name type="scientific">Methylovirgula ligni</name>
    <dbReference type="NCBI Taxonomy" id="569860"/>
    <lineage>
        <taxon>Bacteria</taxon>
        <taxon>Pseudomonadati</taxon>
        <taxon>Pseudomonadota</taxon>
        <taxon>Alphaproteobacteria</taxon>
        <taxon>Hyphomicrobiales</taxon>
        <taxon>Beijerinckiaceae</taxon>
        <taxon>Methylovirgula</taxon>
    </lineage>
</organism>
<evidence type="ECO:0000313" key="2">
    <source>
        <dbReference type="EMBL" id="REF83248.1"/>
    </source>
</evidence>
<reference evidence="2 3" key="1">
    <citation type="submission" date="2018-08" db="EMBL/GenBank/DDBJ databases">
        <title>Genomic Encyclopedia of Type Strains, Phase IV (KMG-IV): sequencing the most valuable type-strain genomes for metagenomic binning, comparative biology and taxonomic classification.</title>
        <authorList>
            <person name="Goeker M."/>
        </authorList>
    </citation>
    <scope>NUCLEOTIDE SEQUENCE [LARGE SCALE GENOMIC DNA]</scope>
    <source>
        <strain evidence="2 3">BW863</strain>
    </source>
</reference>
<protein>
    <submittedName>
        <fullName evidence="2">Uncharacterized protein (TIGR02217 family)</fullName>
    </submittedName>
</protein>
<evidence type="ECO:0000259" key="1">
    <source>
        <dbReference type="Pfam" id="PF09343"/>
    </source>
</evidence>
<accession>A0A3D9YMQ0</accession>
<dbReference type="Proteomes" id="UP000256900">
    <property type="component" value="Unassembled WGS sequence"/>
</dbReference>
<evidence type="ECO:0000313" key="3">
    <source>
        <dbReference type="Proteomes" id="UP000256900"/>
    </source>
</evidence>
<dbReference type="AlphaFoldDB" id="A0A3D9YMQ0"/>
<name>A0A3D9YMQ0_9HYPH</name>
<dbReference type="InterPro" id="IPR011740">
    <property type="entry name" value="DUF2460"/>
</dbReference>
<feature type="domain" description="DUF2460" evidence="1">
    <location>
        <begin position="11"/>
        <end position="203"/>
    </location>
</feature>
<comment type="caution">
    <text evidence="2">The sequence shown here is derived from an EMBL/GenBank/DDBJ whole genome shotgun (WGS) entry which is preliminary data.</text>
</comment>
<dbReference type="OrthoDB" id="1685145at2"/>
<sequence length="204" mass="21909">MTTPPSFPALPGQTWSVHKRPTFSTRVAAHVSGREVRAALYAQALYEFELTYSGLDSAGADNGLQANSLQALMGLYLAVQGQFGTFIYTDPTDNSVESQPVGQGDGSTTDFTLVRTLGGTSEIISWCGAISAVFLNGVSVSPSAYSLVAPNTLSFTSPPTTGQLIEASFTYGFICRFIDDQEDFENFMSGLWSVDSLKFRSVKP</sequence>
<keyword evidence="3" id="KW-1185">Reference proteome</keyword>
<dbReference type="EMBL" id="QUMO01000006">
    <property type="protein sequence ID" value="REF83248.1"/>
    <property type="molecule type" value="Genomic_DNA"/>
</dbReference>